<keyword evidence="4" id="KW-1185">Reference proteome</keyword>
<reference evidence="3 4" key="2">
    <citation type="submission" date="2011-11" db="EMBL/GenBank/DDBJ databases">
        <authorList>
            <consortium name="US DOE Joint Genome Institute"/>
            <person name="Lucas S."/>
            <person name="Han J."/>
            <person name="Lapidus A."/>
            <person name="Cheng J.-F."/>
            <person name="Goodwin L."/>
            <person name="Pitluck S."/>
            <person name="Peters L."/>
            <person name="Ovchinnikova G."/>
            <person name="Zhang X."/>
            <person name="Detter J.C."/>
            <person name="Han C."/>
            <person name="Tapia R."/>
            <person name="Land M."/>
            <person name="Hauser L."/>
            <person name="Kyrpides N."/>
            <person name="Ivanova N."/>
            <person name="Pagani I."/>
            <person name="Vogl K."/>
            <person name="Liu Z."/>
            <person name="Overmann J."/>
            <person name="Frigaard N.-U."/>
            <person name="Bryant D."/>
            <person name="Woyke T."/>
        </authorList>
    </citation>
    <scope>NUCLEOTIDE SEQUENCE [LARGE SCALE GENOMIC DNA]</scope>
    <source>
        <strain evidence="3 4">970</strain>
    </source>
</reference>
<dbReference type="OrthoDB" id="5764332at2"/>
<dbReference type="InterPro" id="IPR010106">
    <property type="entry name" value="RpnA"/>
</dbReference>
<dbReference type="HOGENOM" id="CLU_057504_0_2_6"/>
<dbReference type="eggNOG" id="COG5464">
    <property type="taxonomic scope" value="Bacteria"/>
</dbReference>
<dbReference type="Pfam" id="PF14261">
    <property type="entry name" value="DUF4351"/>
    <property type="match status" value="1"/>
</dbReference>
<evidence type="ECO:0000313" key="3">
    <source>
        <dbReference type="EMBL" id="EIC22303.1"/>
    </source>
</evidence>
<dbReference type="Pfam" id="PF12784">
    <property type="entry name" value="PDDEXK_2"/>
    <property type="match status" value="1"/>
</dbReference>
<dbReference type="NCBIfam" id="TIGR01784">
    <property type="entry name" value="T_den_put_tspse"/>
    <property type="match status" value="1"/>
</dbReference>
<dbReference type="EMBL" id="JH603169">
    <property type="protein sequence ID" value="EIC22303.1"/>
    <property type="molecule type" value="Genomic_DNA"/>
</dbReference>
<evidence type="ECO:0000313" key="4">
    <source>
        <dbReference type="Proteomes" id="UP000002964"/>
    </source>
</evidence>
<dbReference type="PANTHER" id="PTHR41317">
    <property type="entry name" value="PD-(D_E)XK NUCLEASE FAMILY TRANSPOSASE"/>
    <property type="match status" value="1"/>
</dbReference>
<evidence type="ECO:0000259" key="2">
    <source>
        <dbReference type="Pfam" id="PF14261"/>
    </source>
</evidence>
<dbReference type="AlphaFoldDB" id="H8Z095"/>
<feature type="domain" description="DUF4351" evidence="2">
    <location>
        <begin position="258"/>
        <end position="307"/>
    </location>
</feature>
<organism evidence="3 4">
    <name type="scientific">Thiorhodovibrio frisius</name>
    <dbReference type="NCBI Taxonomy" id="631362"/>
    <lineage>
        <taxon>Bacteria</taxon>
        <taxon>Pseudomonadati</taxon>
        <taxon>Pseudomonadota</taxon>
        <taxon>Gammaproteobacteria</taxon>
        <taxon>Chromatiales</taxon>
        <taxon>Chromatiaceae</taxon>
        <taxon>Thiorhodovibrio</taxon>
    </lineage>
</organism>
<evidence type="ECO:0000256" key="1">
    <source>
        <dbReference type="SAM" id="MobiDB-lite"/>
    </source>
</evidence>
<dbReference type="Proteomes" id="UP000002964">
    <property type="component" value="Unassembled WGS sequence"/>
</dbReference>
<reference evidence="4" key="1">
    <citation type="submission" date="2011-06" db="EMBL/GenBank/DDBJ databases">
        <authorList>
            <consortium name="US DOE Joint Genome Institute (JGI-PGF)"/>
            <person name="Lucas S."/>
            <person name="Han J."/>
            <person name="Lapidus A."/>
            <person name="Cheng J.-F."/>
            <person name="Goodwin L."/>
            <person name="Pitluck S."/>
            <person name="Peters L."/>
            <person name="Land M.L."/>
            <person name="Hauser L."/>
            <person name="Vogl K."/>
            <person name="Liu Z."/>
            <person name="Overmann J."/>
            <person name="Frigaard N.-U."/>
            <person name="Bryant D.A."/>
            <person name="Woyke T.J."/>
        </authorList>
    </citation>
    <scope>NUCLEOTIDE SEQUENCE [LARGE SCALE GENOMIC DNA]</scope>
    <source>
        <strain evidence="4">970</strain>
    </source>
</reference>
<name>H8Z095_9GAMM</name>
<gene>
    <name evidence="3" type="ORF">Thi970DRAFT_02556</name>
</gene>
<proteinExistence type="predicted"/>
<dbReference type="STRING" id="631362.Thi970DRAFT_02556"/>
<feature type="region of interest" description="Disordered" evidence="1">
    <location>
        <begin position="245"/>
        <end position="266"/>
    </location>
</feature>
<protein>
    <recommendedName>
        <fullName evidence="2">DUF4351 domain-containing protein</fullName>
    </recommendedName>
</protein>
<dbReference type="PANTHER" id="PTHR41317:SF1">
    <property type="entry name" value="PD-(D_E)XK NUCLEASE FAMILY TRANSPOSASE"/>
    <property type="match status" value="1"/>
</dbReference>
<accession>H8Z095</accession>
<sequence length="316" mass="36559">MPPSDTAPDLLDPKNDYVFKRLFVRAPELLVALINAVRVGEGAPISRVIIRNSAIDGEELGNKSIALDILAEDEHGRRYDIEMQVRLHPALSVRNLFYLAKVYAQQLKIGEDYSQARPVIGIHLVDFELFTQTQHQRQQAHWRFEFRDRHQPTVRLSEQLILHIIELPKADRLGLTERQESDLHAWVKFFKHWKEQTTMSVLDSAPVQQAWSDLQRISADEEERYKALARERALSDAVTERNFALREGRREGQREGRREGQREGQAAVLKRQLTKRFGPLDDSIEARLKQATQEQLEHWSDRILDAPTLGAVFDPH</sequence>
<feature type="compositionally biased region" description="Basic and acidic residues" evidence="1">
    <location>
        <begin position="245"/>
        <end position="262"/>
    </location>
</feature>
<dbReference type="InterPro" id="IPR025587">
    <property type="entry name" value="DUF4351"/>
</dbReference>